<keyword evidence="3" id="KW-1185">Reference proteome</keyword>
<feature type="region of interest" description="Disordered" evidence="1">
    <location>
        <begin position="156"/>
        <end position="199"/>
    </location>
</feature>
<dbReference type="AlphaFoldDB" id="A0A0L6VFG7"/>
<dbReference type="VEuPathDB" id="FungiDB:VP01_1762g1"/>
<dbReference type="EMBL" id="LAVV01006573">
    <property type="protein sequence ID" value="KNZ59302.1"/>
    <property type="molecule type" value="Genomic_DNA"/>
</dbReference>
<comment type="caution">
    <text evidence="2">The sequence shown here is derived from an EMBL/GenBank/DDBJ whole genome shotgun (WGS) entry which is preliminary data.</text>
</comment>
<feature type="non-terminal residue" evidence="2">
    <location>
        <position position="1"/>
    </location>
</feature>
<evidence type="ECO:0000313" key="2">
    <source>
        <dbReference type="EMBL" id="KNZ59302.1"/>
    </source>
</evidence>
<accession>A0A0L6VFG7</accession>
<feature type="compositionally biased region" description="Polar residues" evidence="1">
    <location>
        <begin position="165"/>
        <end position="174"/>
    </location>
</feature>
<dbReference type="OrthoDB" id="10677324at2759"/>
<protein>
    <submittedName>
        <fullName evidence="2">Uncharacterized protein</fullName>
    </submittedName>
</protein>
<proteinExistence type="predicted"/>
<sequence>LITSPVSSKHFSIDYRRKLASKLVLCFLSDLGGAMNNIPNEISNSICQKFYLRVNESIVELKNSEVSLSIVSKTIYHVRANLRESKPSLYTLDCKISTLVNGKFKNIQNILISKEYQRQSELNFLKQKMSGLEYLVFNQINSMNSLINNLNESEHHRNLPESMSPPLTHNNPLMNKSRFIYSTPPPAPELHPDETRAYS</sequence>
<dbReference type="Proteomes" id="UP000037035">
    <property type="component" value="Unassembled WGS sequence"/>
</dbReference>
<evidence type="ECO:0000313" key="3">
    <source>
        <dbReference type="Proteomes" id="UP000037035"/>
    </source>
</evidence>
<gene>
    <name evidence="2" type="ORF">VP01_1762g1</name>
</gene>
<organism evidence="2 3">
    <name type="scientific">Puccinia sorghi</name>
    <dbReference type="NCBI Taxonomy" id="27349"/>
    <lineage>
        <taxon>Eukaryota</taxon>
        <taxon>Fungi</taxon>
        <taxon>Dikarya</taxon>
        <taxon>Basidiomycota</taxon>
        <taxon>Pucciniomycotina</taxon>
        <taxon>Pucciniomycetes</taxon>
        <taxon>Pucciniales</taxon>
        <taxon>Pucciniaceae</taxon>
        <taxon>Puccinia</taxon>
    </lineage>
</organism>
<feature type="compositionally biased region" description="Basic and acidic residues" evidence="1">
    <location>
        <begin position="190"/>
        <end position="199"/>
    </location>
</feature>
<name>A0A0L6VFG7_9BASI</name>
<reference evidence="2 3" key="1">
    <citation type="submission" date="2015-08" db="EMBL/GenBank/DDBJ databases">
        <title>Next Generation Sequencing and Analysis of the Genome of Puccinia sorghi L Schw, the Causal Agent of Maize Common Rust.</title>
        <authorList>
            <person name="Rochi L."/>
            <person name="Burguener G."/>
            <person name="Darino M."/>
            <person name="Turjanski A."/>
            <person name="Kreff E."/>
            <person name="Dieguez M.J."/>
            <person name="Sacco F."/>
        </authorList>
    </citation>
    <scope>NUCLEOTIDE SEQUENCE [LARGE SCALE GENOMIC DNA]</scope>
    <source>
        <strain evidence="2 3">RO10H11247</strain>
    </source>
</reference>
<evidence type="ECO:0000256" key="1">
    <source>
        <dbReference type="SAM" id="MobiDB-lite"/>
    </source>
</evidence>